<dbReference type="EMBL" id="CAXKWB010002834">
    <property type="protein sequence ID" value="CAL4067797.1"/>
    <property type="molecule type" value="Genomic_DNA"/>
</dbReference>
<accession>A0AAV2Q3C9</accession>
<reference evidence="1 2" key="1">
    <citation type="submission" date="2024-05" db="EMBL/GenBank/DDBJ databases">
        <authorList>
            <person name="Wallberg A."/>
        </authorList>
    </citation>
    <scope>NUCLEOTIDE SEQUENCE [LARGE SCALE GENOMIC DNA]</scope>
</reference>
<keyword evidence="2" id="KW-1185">Reference proteome</keyword>
<evidence type="ECO:0000313" key="1">
    <source>
        <dbReference type="EMBL" id="CAL4067797.1"/>
    </source>
</evidence>
<gene>
    <name evidence="1" type="ORF">MNOR_LOCUS6745</name>
</gene>
<dbReference type="AlphaFoldDB" id="A0AAV2Q3C9"/>
<sequence length="244" mass="27705">LHCPFGNRRSAASVRPISTGDNPFLESTLLLVLLLAVWHQTSISFANAHYTCVNSIMKMLLLSVLFFTLYVSSHANGYFKTQPHPEVSSESAQGFILWKELLSFVVNQSTGKQLHIVYDDSFRDISFSPHLKELFSSDIVIYDIGLNEDDDVHSSNNQTVEHNNINQFLNVLIDSKYTLDMKNVIIICNIQTVIEIFKEVRQHSLESPNIQWFLVLQNDNVGDLLSYLREGTQISLAKKVDNAK</sequence>
<organism evidence="1 2">
    <name type="scientific">Meganyctiphanes norvegica</name>
    <name type="common">Northern krill</name>
    <name type="synonym">Thysanopoda norvegica</name>
    <dbReference type="NCBI Taxonomy" id="48144"/>
    <lineage>
        <taxon>Eukaryota</taxon>
        <taxon>Metazoa</taxon>
        <taxon>Ecdysozoa</taxon>
        <taxon>Arthropoda</taxon>
        <taxon>Crustacea</taxon>
        <taxon>Multicrustacea</taxon>
        <taxon>Malacostraca</taxon>
        <taxon>Eumalacostraca</taxon>
        <taxon>Eucarida</taxon>
        <taxon>Euphausiacea</taxon>
        <taxon>Euphausiidae</taxon>
        <taxon>Meganyctiphanes</taxon>
    </lineage>
</organism>
<comment type="caution">
    <text evidence="1">The sequence shown here is derived from an EMBL/GenBank/DDBJ whole genome shotgun (WGS) entry which is preliminary data.</text>
</comment>
<name>A0AAV2Q3C9_MEGNR</name>
<proteinExistence type="predicted"/>
<protein>
    <submittedName>
        <fullName evidence="1">Uncharacterized protein</fullName>
    </submittedName>
</protein>
<evidence type="ECO:0000313" key="2">
    <source>
        <dbReference type="Proteomes" id="UP001497623"/>
    </source>
</evidence>
<dbReference type="Proteomes" id="UP001497623">
    <property type="component" value="Unassembled WGS sequence"/>
</dbReference>
<feature type="non-terminal residue" evidence="1">
    <location>
        <position position="1"/>
    </location>
</feature>